<dbReference type="CDD" id="cd07185">
    <property type="entry name" value="OmpA_C-like"/>
    <property type="match status" value="1"/>
</dbReference>
<comment type="caution">
    <text evidence="7">The sequence shown here is derived from an EMBL/GenBank/DDBJ whole genome shotgun (WGS) entry which is preliminary data.</text>
</comment>
<feature type="signal peptide" evidence="5">
    <location>
        <begin position="1"/>
        <end position="19"/>
    </location>
</feature>
<dbReference type="GO" id="GO:0009279">
    <property type="term" value="C:cell outer membrane"/>
    <property type="evidence" value="ECO:0007669"/>
    <property type="project" value="UniProtKB-SubCell"/>
</dbReference>
<dbReference type="PANTHER" id="PTHR30329:SF20">
    <property type="entry name" value="EXPORTED PROTEIN"/>
    <property type="match status" value="1"/>
</dbReference>
<evidence type="ECO:0000256" key="4">
    <source>
        <dbReference type="SAM" id="MobiDB-lite"/>
    </source>
</evidence>
<evidence type="ECO:0000259" key="6">
    <source>
        <dbReference type="PROSITE" id="PS51123"/>
    </source>
</evidence>
<gene>
    <name evidence="7" type="ORF">E1B00_03295</name>
</gene>
<dbReference type="PRINTS" id="PR01021">
    <property type="entry name" value="OMPADOMAIN"/>
</dbReference>
<feature type="region of interest" description="Disordered" evidence="4">
    <location>
        <begin position="330"/>
        <end position="355"/>
    </location>
</feature>
<feature type="compositionally biased region" description="Basic and acidic residues" evidence="4">
    <location>
        <begin position="341"/>
        <end position="355"/>
    </location>
</feature>
<proteinExistence type="predicted"/>
<comment type="subcellular location">
    <subcellularLocation>
        <location evidence="1">Cell outer membrane</location>
    </subcellularLocation>
</comment>
<evidence type="ECO:0000313" key="8">
    <source>
        <dbReference type="Proteomes" id="UP000305760"/>
    </source>
</evidence>
<dbReference type="InterPro" id="IPR006665">
    <property type="entry name" value="OmpA-like"/>
</dbReference>
<dbReference type="EMBL" id="SMDR01000001">
    <property type="protein sequence ID" value="TNJ34820.1"/>
    <property type="molecule type" value="Genomic_DNA"/>
</dbReference>
<dbReference type="InterPro" id="IPR036737">
    <property type="entry name" value="OmpA-like_sf"/>
</dbReference>
<dbReference type="OrthoDB" id="9792021at2"/>
<dbReference type="PANTHER" id="PTHR30329">
    <property type="entry name" value="STATOR ELEMENT OF FLAGELLAR MOTOR COMPLEX"/>
    <property type="match status" value="1"/>
</dbReference>
<dbReference type="AlphaFoldDB" id="A0A5C4RUI6"/>
<keyword evidence="8" id="KW-1185">Reference proteome</keyword>
<organism evidence="7 8">
    <name type="scientific">Arenimonas terrae</name>
    <dbReference type="NCBI Taxonomy" id="2546226"/>
    <lineage>
        <taxon>Bacteria</taxon>
        <taxon>Pseudomonadati</taxon>
        <taxon>Pseudomonadota</taxon>
        <taxon>Gammaproteobacteria</taxon>
        <taxon>Lysobacterales</taxon>
        <taxon>Lysobacteraceae</taxon>
        <taxon>Arenimonas</taxon>
    </lineage>
</organism>
<protein>
    <submittedName>
        <fullName evidence="7">OmpA family protein</fullName>
    </submittedName>
</protein>
<dbReference type="PROSITE" id="PS51123">
    <property type="entry name" value="OMPA_2"/>
    <property type="match status" value="1"/>
</dbReference>
<evidence type="ECO:0000313" key="7">
    <source>
        <dbReference type="EMBL" id="TNJ34820.1"/>
    </source>
</evidence>
<sequence>MRRLPTLLCLMFAATTAWADATEPTRDIDGAKDPAWLQRYEGSFIVSYEFRGFDAVKFPASALERVPDQTDAYNNQVHRAKQNREVEGEYTRLLYIAPADRSPLEVMRNYLDLVEEGGGKTLYRCTDSDCGGELNGNDHGGGIQGLMEQIYPQARVKDADFSNGKCASGATPREQHYSLVTLPDGSGGERTLGLLAYQVGDRSYCDALENRTAMLVVAVSPKARERKMVTVSSDEMAKALDAAGHIALYGIQFDTNKSSLKPESVDTIAQIAKLLQAQPALKLDVVGHTDNVGDAAANLKLSQRRADAVVASLVEDHGIDEARLTARGEGLGKPVADNATEEGRARNRRVELVKR</sequence>
<keyword evidence="5" id="KW-0732">Signal</keyword>
<dbReference type="Proteomes" id="UP000305760">
    <property type="component" value="Unassembled WGS sequence"/>
</dbReference>
<evidence type="ECO:0000256" key="5">
    <source>
        <dbReference type="SAM" id="SignalP"/>
    </source>
</evidence>
<reference evidence="7 8" key="1">
    <citation type="submission" date="2019-03" db="EMBL/GenBank/DDBJ databases">
        <title>Arenimonas daejeonensis sp. nov., isolated from compost.</title>
        <authorList>
            <person name="Jeon C.O."/>
        </authorList>
    </citation>
    <scope>NUCLEOTIDE SEQUENCE [LARGE SCALE GENOMIC DNA]</scope>
    <source>
        <strain evidence="7 8">R29</strain>
    </source>
</reference>
<evidence type="ECO:0000256" key="3">
    <source>
        <dbReference type="PROSITE-ProRule" id="PRU00473"/>
    </source>
</evidence>
<dbReference type="InterPro" id="IPR050330">
    <property type="entry name" value="Bact_OuterMem_StrucFunc"/>
</dbReference>
<keyword evidence="2 3" id="KW-0472">Membrane</keyword>
<dbReference type="SUPFAM" id="SSF103088">
    <property type="entry name" value="OmpA-like"/>
    <property type="match status" value="1"/>
</dbReference>
<name>A0A5C4RUI6_9GAMM</name>
<dbReference type="Gene3D" id="3.30.1330.60">
    <property type="entry name" value="OmpA-like domain"/>
    <property type="match status" value="1"/>
</dbReference>
<feature type="domain" description="OmpA-like" evidence="6">
    <location>
        <begin position="240"/>
        <end position="355"/>
    </location>
</feature>
<dbReference type="Pfam" id="PF00691">
    <property type="entry name" value="OmpA"/>
    <property type="match status" value="1"/>
</dbReference>
<evidence type="ECO:0000256" key="1">
    <source>
        <dbReference type="ARBA" id="ARBA00004442"/>
    </source>
</evidence>
<dbReference type="InterPro" id="IPR006664">
    <property type="entry name" value="OMP_bac"/>
</dbReference>
<dbReference type="RefSeq" id="WP_139445656.1">
    <property type="nucleotide sequence ID" value="NZ_SMDR01000001.1"/>
</dbReference>
<feature type="chain" id="PRO_5022954812" evidence="5">
    <location>
        <begin position="20"/>
        <end position="355"/>
    </location>
</feature>
<accession>A0A5C4RUI6</accession>
<evidence type="ECO:0000256" key="2">
    <source>
        <dbReference type="ARBA" id="ARBA00023136"/>
    </source>
</evidence>